<dbReference type="InterPro" id="IPR008271">
    <property type="entry name" value="Ser/Thr_kinase_AS"/>
</dbReference>
<dbReference type="PANTHER" id="PTHR11909">
    <property type="entry name" value="CASEIN KINASE-RELATED"/>
    <property type="match status" value="1"/>
</dbReference>
<feature type="domain" description="Protein kinase" evidence="6">
    <location>
        <begin position="36"/>
        <end position="307"/>
    </location>
</feature>
<dbReference type="SMART" id="SM00220">
    <property type="entry name" value="S_TKc"/>
    <property type="match status" value="1"/>
</dbReference>
<organism evidence="7 8">
    <name type="scientific">Strigamia maritima</name>
    <name type="common">European centipede</name>
    <name type="synonym">Geophilus maritimus</name>
    <dbReference type="NCBI Taxonomy" id="126957"/>
    <lineage>
        <taxon>Eukaryota</taxon>
        <taxon>Metazoa</taxon>
        <taxon>Ecdysozoa</taxon>
        <taxon>Arthropoda</taxon>
        <taxon>Myriapoda</taxon>
        <taxon>Chilopoda</taxon>
        <taxon>Pleurostigmophora</taxon>
        <taxon>Geophilomorpha</taxon>
        <taxon>Linotaeniidae</taxon>
        <taxon>Strigamia</taxon>
    </lineage>
</organism>
<evidence type="ECO:0000256" key="3">
    <source>
        <dbReference type="ARBA" id="ARBA00022840"/>
    </source>
</evidence>
<protein>
    <recommendedName>
        <fullName evidence="1">non-specific serine/threonine protein kinase</fullName>
        <ecNumber evidence="1">2.7.11.1</ecNumber>
    </recommendedName>
</protein>
<dbReference type="STRING" id="126957.T1JGS1"/>
<dbReference type="GO" id="GO:0005524">
    <property type="term" value="F:ATP binding"/>
    <property type="evidence" value="ECO:0007669"/>
    <property type="project" value="UniProtKB-UniRule"/>
</dbReference>
<keyword evidence="2 4" id="KW-0547">Nucleotide-binding</keyword>
<dbReference type="PhylomeDB" id="T1JGS1"/>
<feature type="region of interest" description="Disordered" evidence="5">
    <location>
        <begin position="386"/>
        <end position="405"/>
    </location>
</feature>
<reference evidence="8" key="1">
    <citation type="submission" date="2011-05" db="EMBL/GenBank/DDBJ databases">
        <authorList>
            <person name="Richards S.R."/>
            <person name="Qu J."/>
            <person name="Jiang H."/>
            <person name="Jhangiani S.N."/>
            <person name="Agravi P."/>
            <person name="Goodspeed R."/>
            <person name="Gross S."/>
            <person name="Mandapat C."/>
            <person name="Jackson L."/>
            <person name="Mathew T."/>
            <person name="Pu L."/>
            <person name="Thornton R."/>
            <person name="Saada N."/>
            <person name="Wilczek-Boney K.B."/>
            <person name="Lee S."/>
            <person name="Kovar C."/>
            <person name="Wu Y."/>
            <person name="Scherer S.E."/>
            <person name="Worley K.C."/>
            <person name="Muzny D.M."/>
            <person name="Gibbs R."/>
        </authorList>
    </citation>
    <scope>NUCLEOTIDE SEQUENCE</scope>
    <source>
        <strain evidence="8">Brora</strain>
    </source>
</reference>
<dbReference type="SUPFAM" id="SSF56112">
    <property type="entry name" value="Protein kinase-like (PK-like)"/>
    <property type="match status" value="2"/>
</dbReference>
<name>T1JGS1_STRMM</name>
<evidence type="ECO:0000256" key="1">
    <source>
        <dbReference type="ARBA" id="ARBA00012513"/>
    </source>
</evidence>
<proteinExistence type="predicted"/>
<evidence type="ECO:0000256" key="4">
    <source>
        <dbReference type="PROSITE-ProRule" id="PRU10141"/>
    </source>
</evidence>
<sequence>MSRREKKVRGKAANGHQLAERIPAGQIFTDLQKQRWILGQSIGTGGFGEIYSASNDLTKAVGSSAEFVIKVEPHANGPLFTEIHVYHRVCKKETIQEWKVKRKCKFLGIPTFIGAGSLDFNGSKYRFLVMERFGNDLQKIWEGNGKKFSTKSVLNLGIQILDVLEYIHECGYVHCDVKASNLLVGYKSSHQVYLVDFGLACRYLTAEGVHKPDVPDPKKAHDGTIEYTSRDAHVGKFSRRGDLEILAYNMLQWSCGKLPWEKDLRKTEAVKTIKNKYLDDLPELFAECFPKTTPCPGLFQFFKYILTLGFTDAPKYEICRRIMRDGLAEAGFKDDGKLDLTEVVREVAKLKRVTGNKRESKLVCQKAESSENSMKSTPVKRIVAATSRKPCSPAQSNRVTRSSSKTNKLNSITNIGIATPAMLEVMEKNRQKEETKLSKKGKAVKRTSPNSTNDAYVCFKLPVGQVLTDLLGQRWVLGKSIGAGGCAEIYTADCPDPWYLGSKPKLLCAEYAIKIELFTSPSASNERNFYSSFCRIEKIEQWRERRKLKFLGVPRLISSGVNEIDGSEYRFLVTERFGNNLKMLWMRNGKMFSAKTVVNLGIQILHVLEYVHDCGFLHNDVKASNVLVDSEWFTRRADLEMLAYTMLKWSSGKLPWEAEAALDNCEAVETQKNKYFNDVPKLLDECYGDATPCPGLEQFFDYIFALDFEETPEYDVCRRFLKRALVEAGFKDDGKLDLKTKTKTVVVNETPKLEMAANDKAKTKRAPKRTREETENSSDPSPVECALPVR</sequence>
<dbReference type="PROSITE" id="PS00107">
    <property type="entry name" value="PROTEIN_KINASE_ATP"/>
    <property type="match status" value="1"/>
</dbReference>
<accession>T1JGS1</accession>
<dbReference type="Pfam" id="PF00069">
    <property type="entry name" value="Pkinase"/>
    <property type="match status" value="2"/>
</dbReference>
<feature type="binding site" evidence="4">
    <location>
        <position position="70"/>
    </location>
    <ligand>
        <name>ATP</name>
        <dbReference type="ChEBI" id="CHEBI:30616"/>
    </ligand>
</feature>
<keyword evidence="3 4" id="KW-0067">ATP-binding</keyword>
<dbReference type="PROSITE" id="PS00108">
    <property type="entry name" value="PROTEIN_KINASE_ST"/>
    <property type="match status" value="2"/>
</dbReference>
<dbReference type="EC" id="2.7.11.1" evidence="1"/>
<dbReference type="GO" id="GO:0004674">
    <property type="term" value="F:protein serine/threonine kinase activity"/>
    <property type="evidence" value="ECO:0007669"/>
    <property type="project" value="UniProtKB-EC"/>
</dbReference>
<evidence type="ECO:0000313" key="8">
    <source>
        <dbReference type="Proteomes" id="UP000014500"/>
    </source>
</evidence>
<dbReference type="HOGENOM" id="CLU_355495_0_0_1"/>
<dbReference type="EMBL" id="JH432211">
    <property type="status" value="NOT_ANNOTATED_CDS"/>
    <property type="molecule type" value="Genomic_DNA"/>
</dbReference>
<dbReference type="EnsemblMetazoa" id="SMAR013045-RA">
    <property type="protein sequence ID" value="SMAR013045-PA"/>
    <property type="gene ID" value="SMAR013045"/>
</dbReference>
<dbReference type="InterPro" id="IPR017441">
    <property type="entry name" value="Protein_kinase_ATP_BS"/>
</dbReference>
<evidence type="ECO:0000256" key="5">
    <source>
        <dbReference type="SAM" id="MobiDB-lite"/>
    </source>
</evidence>
<evidence type="ECO:0000259" key="6">
    <source>
        <dbReference type="PROSITE" id="PS50011"/>
    </source>
</evidence>
<dbReference type="InterPro" id="IPR011009">
    <property type="entry name" value="Kinase-like_dom_sf"/>
</dbReference>
<dbReference type="InterPro" id="IPR050235">
    <property type="entry name" value="CK1_Ser-Thr_kinase"/>
</dbReference>
<feature type="region of interest" description="Disordered" evidence="5">
    <location>
        <begin position="753"/>
        <end position="790"/>
    </location>
</feature>
<feature type="domain" description="Protein kinase" evidence="6">
    <location>
        <begin position="475"/>
        <end position="790"/>
    </location>
</feature>
<feature type="compositionally biased region" description="Polar residues" evidence="5">
    <location>
        <begin position="393"/>
        <end position="405"/>
    </location>
</feature>
<dbReference type="Proteomes" id="UP000014500">
    <property type="component" value="Unassembled WGS sequence"/>
</dbReference>
<dbReference type="Gene3D" id="1.10.510.10">
    <property type="entry name" value="Transferase(Phosphotransferase) domain 1"/>
    <property type="match status" value="3"/>
</dbReference>
<keyword evidence="8" id="KW-1185">Reference proteome</keyword>
<dbReference type="AlphaFoldDB" id="T1JGS1"/>
<reference evidence="7" key="2">
    <citation type="submission" date="2015-02" db="UniProtKB">
        <authorList>
            <consortium name="EnsemblMetazoa"/>
        </authorList>
    </citation>
    <scope>IDENTIFICATION</scope>
</reference>
<dbReference type="eggNOG" id="KOG1164">
    <property type="taxonomic scope" value="Eukaryota"/>
</dbReference>
<dbReference type="CDD" id="cd14015">
    <property type="entry name" value="STKc_VRK"/>
    <property type="match status" value="1"/>
</dbReference>
<dbReference type="PROSITE" id="PS50011">
    <property type="entry name" value="PROTEIN_KINASE_DOM"/>
    <property type="match status" value="2"/>
</dbReference>
<evidence type="ECO:0000256" key="2">
    <source>
        <dbReference type="ARBA" id="ARBA00022741"/>
    </source>
</evidence>
<evidence type="ECO:0000313" key="7">
    <source>
        <dbReference type="EnsemblMetazoa" id="SMAR013045-PA"/>
    </source>
</evidence>
<dbReference type="InterPro" id="IPR000719">
    <property type="entry name" value="Prot_kinase_dom"/>
</dbReference>